<dbReference type="PATRIC" id="fig|1453496.5.peg.2097"/>
<dbReference type="AlphaFoldDB" id="A0A097R204"/>
<evidence type="ECO:0000313" key="1">
    <source>
        <dbReference type="EMBL" id="AIU72755.1"/>
    </source>
</evidence>
<dbReference type="eggNOG" id="ENOG5033KX0">
    <property type="taxonomic scope" value="Bacteria"/>
</dbReference>
<dbReference type="EMBL" id="CP009706">
    <property type="protein sequence ID" value="AIU72755.1"/>
    <property type="molecule type" value="Genomic_DNA"/>
</dbReference>
<accession>A0A097R204</accession>
<protein>
    <submittedName>
        <fullName evidence="1">Uncharacterized protein</fullName>
    </submittedName>
</protein>
<dbReference type="KEGG" id="hav:AT03_10440"/>
<sequence length="109" mass="12622">MNEFTRIFNDLDIDKTELTMLLNTPRNTIFNYLKGSVANMPASAVTLITLLAFIKQHHPRAFEEWGEVTRYNKNQEKRDGNTLSLFDIINDEVLLQGIVRHGELRGFIK</sequence>
<dbReference type="RefSeq" id="WP_025801239.1">
    <property type="nucleotide sequence ID" value="NZ_CP009706.1"/>
</dbReference>
<evidence type="ECO:0000313" key="2">
    <source>
        <dbReference type="Proteomes" id="UP000029986"/>
    </source>
</evidence>
<keyword evidence="2" id="KW-1185">Reference proteome</keyword>
<gene>
    <name evidence="1" type="ORF">AT03_10440</name>
</gene>
<dbReference type="HOGENOM" id="CLU_2180149_0_0_6"/>
<name>A0A097R204_HAFAL</name>
<organism evidence="1 2">
    <name type="scientific">Hafnia alvei FB1</name>
    <dbReference type="NCBI Taxonomy" id="1453496"/>
    <lineage>
        <taxon>Bacteria</taxon>
        <taxon>Pseudomonadati</taxon>
        <taxon>Pseudomonadota</taxon>
        <taxon>Gammaproteobacteria</taxon>
        <taxon>Enterobacterales</taxon>
        <taxon>Hafniaceae</taxon>
        <taxon>Hafnia</taxon>
    </lineage>
</organism>
<dbReference type="Proteomes" id="UP000029986">
    <property type="component" value="Chromosome"/>
</dbReference>
<reference evidence="1 2" key="1">
    <citation type="journal article" date="2014" name="Gut Pathog.">
        <title>Gene clusters of Hafnia alvei strain FB1 important in survival and pathogenesis: a draft genome perspective.</title>
        <authorList>
            <person name="Tan J.Y."/>
            <person name="Yin W.F."/>
            <person name="Chan K.G."/>
        </authorList>
    </citation>
    <scope>NUCLEOTIDE SEQUENCE [LARGE SCALE GENOMIC DNA]</scope>
    <source>
        <strain evidence="1 2">FB1</strain>
    </source>
</reference>
<proteinExistence type="predicted"/>
<dbReference type="OrthoDB" id="6570583at2"/>